<protein>
    <submittedName>
        <fullName evidence="1">Uncharacterized protein</fullName>
    </submittedName>
</protein>
<reference evidence="1" key="1">
    <citation type="journal article" date="2021" name="Sci. Adv.">
        <title>The American lobster genome reveals insights on longevity, neural, and immune adaptations.</title>
        <authorList>
            <person name="Polinski J.M."/>
            <person name="Zimin A.V."/>
            <person name="Clark K.F."/>
            <person name="Kohn A.B."/>
            <person name="Sadowski N."/>
            <person name="Timp W."/>
            <person name="Ptitsyn A."/>
            <person name="Khanna P."/>
            <person name="Romanova D.Y."/>
            <person name="Williams P."/>
            <person name="Greenwood S.J."/>
            <person name="Moroz L.L."/>
            <person name="Walt D.R."/>
            <person name="Bodnar A.G."/>
        </authorList>
    </citation>
    <scope>NUCLEOTIDE SEQUENCE</scope>
    <source>
        <strain evidence="1">GMGI-L3</strain>
    </source>
</reference>
<dbReference type="AlphaFoldDB" id="A0A8J5TEX4"/>
<evidence type="ECO:0000313" key="1">
    <source>
        <dbReference type="EMBL" id="KAG7174256.1"/>
    </source>
</evidence>
<dbReference type="Proteomes" id="UP000747542">
    <property type="component" value="Unassembled WGS sequence"/>
</dbReference>
<gene>
    <name evidence="1" type="ORF">Hamer_G003168</name>
</gene>
<dbReference type="EMBL" id="JAHLQT010007678">
    <property type="protein sequence ID" value="KAG7174256.1"/>
    <property type="molecule type" value="Genomic_DNA"/>
</dbReference>
<accession>A0A8J5TEX4</accession>
<proteinExistence type="predicted"/>
<evidence type="ECO:0000313" key="2">
    <source>
        <dbReference type="Proteomes" id="UP000747542"/>
    </source>
</evidence>
<sequence>MAHHPSVTIQSIPTRCYKCQRYGEPGKKCWAQEVCATCSATSKKYAACGDPQSSSDRECPKRSYKEALLVIKEHEKKKINEDTETRRKY</sequence>
<name>A0A8J5TEX4_HOMAM</name>
<comment type="caution">
    <text evidence="1">The sequence shown here is derived from an EMBL/GenBank/DDBJ whole genome shotgun (WGS) entry which is preliminary data.</text>
</comment>
<organism evidence="1 2">
    <name type="scientific">Homarus americanus</name>
    <name type="common">American lobster</name>
    <dbReference type="NCBI Taxonomy" id="6706"/>
    <lineage>
        <taxon>Eukaryota</taxon>
        <taxon>Metazoa</taxon>
        <taxon>Ecdysozoa</taxon>
        <taxon>Arthropoda</taxon>
        <taxon>Crustacea</taxon>
        <taxon>Multicrustacea</taxon>
        <taxon>Malacostraca</taxon>
        <taxon>Eumalacostraca</taxon>
        <taxon>Eucarida</taxon>
        <taxon>Decapoda</taxon>
        <taxon>Pleocyemata</taxon>
        <taxon>Astacidea</taxon>
        <taxon>Nephropoidea</taxon>
        <taxon>Nephropidae</taxon>
        <taxon>Homarus</taxon>
    </lineage>
</organism>
<keyword evidence="2" id="KW-1185">Reference proteome</keyword>